<dbReference type="RefSeq" id="XP_015525071.2">
    <property type="nucleotide sequence ID" value="XM_015669585.2"/>
</dbReference>
<evidence type="ECO:0000313" key="4">
    <source>
        <dbReference type="RefSeq" id="XP_015525071.2"/>
    </source>
</evidence>
<feature type="region of interest" description="Disordered" evidence="1">
    <location>
        <begin position="261"/>
        <end position="287"/>
    </location>
</feature>
<feature type="region of interest" description="Disordered" evidence="1">
    <location>
        <begin position="102"/>
        <end position="121"/>
    </location>
</feature>
<feature type="compositionally biased region" description="Basic and acidic residues" evidence="1">
    <location>
        <begin position="277"/>
        <end position="287"/>
    </location>
</feature>
<evidence type="ECO:0000313" key="3">
    <source>
        <dbReference type="Proteomes" id="UP000829291"/>
    </source>
</evidence>
<evidence type="ECO:0000256" key="2">
    <source>
        <dbReference type="SAM" id="SignalP"/>
    </source>
</evidence>
<feature type="signal peptide" evidence="2">
    <location>
        <begin position="1"/>
        <end position="24"/>
    </location>
</feature>
<protein>
    <submittedName>
        <fullName evidence="4">Uncharacterized protein LOC107228206 isoform X1</fullName>
    </submittedName>
</protein>
<dbReference type="AlphaFoldDB" id="A0A6J0CCH9"/>
<feature type="compositionally biased region" description="Basic and acidic residues" evidence="1">
    <location>
        <begin position="425"/>
        <end position="442"/>
    </location>
</feature>
<dbReference type="GeneID" id="107228206"/>
<dbReference type="Proteomes" id="UP000829291">
    <property type="component" value="Chromosome 5"/>
</dbReference>
<dbReference type="InParanoid" id="A0A6J0CCH9"/>
<gene>
    <name evidence="4" type="primary">LOC107228206</name>
</gene>
<feature type="chain" id="PRO_5047275515" evidence="2">
    <location>
        <begin position="25"/>
        <end position="451"/>
    </location>
</feature>
<reference evidence="4" key="1">
    <citation type="submission" date="2025-08" db="UniProtKB">
        <authorList>
            <consortium name="RefSeq"/>
        </authorList>
    </citation>
    <scope>IDENTIFICATION</scope>
    <source>
        <tissue evidence="4">Thorax and Abdomen</tissue>
    </source>
</reference>
<keyword evidence="3" id="KW-1185">Reference proteome</keyword>
<proteinExistence type="predicted"/>
<keyword evidence="2" id="KW-0732">Signal</keyword>
<name>A0A6J0CCH9_NEOLC</name>
<evidence type="ECO:0000256" key="1">
    <source>
        <dbReference type="SAM" id="MobiDB-lite"/>
    </source>
</evidence>
<dbReference type="KEGG" id="nlo:107228206"/>
<sequence>MTSTLFWIGIASFVIPCVQRTALAVSVKKQHESSGQEPSGLNSCNINWEVKTNSVSDLLKCIENLAEDSKSASFAFPKDQETQGRQRPGSYGFANGGLGGALYRPGRPKDPPQYPFGSGPYGSEGYAESSDLGLADALTSISQYDDLKCVPRLLCEIAGGSKPGGGNYKASSLGSFGMNTVLGLLTGYNFEEASPLLGFAKAALLGYSNKGDPSVCYEEYVRCPKNPRALVHYLNNHNGGFFRFFKSTRHSNVAQSSNGIGYARTRPALPPGLSGPESDRTGTGKLKFDNLDPLLRQDETERILHPFHEYSKVVFPEDEKSGTRVSKSLQSNPSSAFFPSTSKDQSFFFPLRDDDESLEDNNIVAFESDEDLQGLRNYNSYSKYENRLPSDQVKGPQSIVIFPNDRDERRVRFVGSEFSNNPSSYDRRAEISERSYSSDDRTSTSATQAPL</sequence>
<accession>A0A6J0CCH9</accession>
<dbReference type="OrthoDB" id="8196075at2759"/>
<feature type="region of interest" description="Disordered" evidence="1">
    <location>
        <begin position="413"/>
        <end position="451"/>
    </location>
</feature>
<organism evidence="4">
    <name type="scientific">Neodiprion lecontei</name>
    <name type="common">Redheaded pine sawfly</name>
    <dbReference type="NCBI Taxonomy" id="441921"/>
    <lineage>
        <taxon>Eukaryota</taxon>
        <taxon>Metazoa</taxon>
        <taxon>Ecdysozoa</taxon>
        <taxon>Arthropoda</taxon>
        <taxon>Hexapoda</taxon>
        <taxon>Insecta</taxon>
        <taxon>Pterygota</taxon>
        <taxon>Neoptera</taxon>
        <taxon>Endopterygota</taxon>
        <taxon>Hymenoptera</taxon>
        <taxon>Tenthredinoidea</taxon>
        <taxon>Diprionidae</taxon>
        <taxon>Diprioninae</taxon>
        <taxon>Neodiprion</taxon>
    </lineage>
</organism>